<proteinExistence type="predicted"/>
<dbReference type="KEGG" id="dfa:DFA_09188"/>
<dbReference type="Proteomes" id="UP000007797">
    <property type="component" value="Unassembled WGS sequence"/>
</dbReference>
<dbReference type="AlphaFoldDB" id="F4Q6X9"/>
<organism evidence="1 2">
    <name type="scientific">Cavenderia fasciculata</name>
    <name type="common">Slime mold</name>
    <name type="synonym">Dictyostelium fasciculatum</name>
    <dbReference type="NCBI Taxonomy" id="261658"/>
    <lineage>
        <taxon>Eukaryota</taxon>
        <taxon>Amoebozoa</taxon>
        <taxon>Evosea</taxon>
        <taxon>Eumycetozoa</taxon>
        <taxon>Dictyostelia</taxon>
        <taxon>Acytosteliales</taxon>
        <taxon>Cavenderiaceae</taxon>
        <taxon>Cavenderia</taxon>
    </lineage>
</organism>
<accession>F4Q6X9</accession>
<dbReference type="EMBL" id="GL883024">
    <property type="protein sequence ID" value="EGG16161.1"/>
    <property type="molecule type" value="Genomic_DNA"/>
</dbReference>
<name>F4Q6X9_CACFS</name>
<protein>
    <submittedName>
        <fullName evidence="1">Uncharacterized protein</fullName>
    </submittedName>
</protein>
<dbReference type="GeneID" id="14868388"/>
<reference evidence="2" key="1">
    <citation type="journal article" date="2011" name="Genome Res.">
        <title>Phylogeny-wide analysis of social amoeba genomes highlights ancient origins for complex intercellular communication.</title>
        <authorList>
            <person name="Heidel A.J."/>
            <person name="Lawal H.M."/>
            <person name="Felder M."/>
            <person name="Schilde C."/>
            <person name="Helps N.R."/>
            <person name="Tunggal B."/>
            <person name="Rivero F."/>
            <person name="John U."/>
            <person name="Schleicher M."/>
            <person name="Eichinger L."/>
            <person name="Platzer M."/>
            <person name="Noegel A.A."/>
            <person name="Schaap P."/>
            <person name="Gloeckner G."/>
        </authorList>
    </citation>
    <scope>NUCLEOTIDE SEQUENCE [LARGE SCALE GENOMIC DNA]</scope>
    <source>
        <strain evidence="2">SH3</strain>
    </source>
</reference>
<dbReference type="RefSeq" id="XP_004352614.1">
    <property type="nucleotide sequence ID" value="XM_004352562.1"/>
</dbReference>
<evidence type="ECO:0000313" key="1">
    <source>
        <dbReference type="EMBL" id="EGG16161.1"/>
    </source>
</evidence>
<evidence type="ECO:0000313" key="2">
    <source>
        <dbReference type="Proteomes" id="UP000007797"/>
    </source>
</evidence>
<sequence>MNNISSNNNIIISSVFRNRYLLNYIFKYIPLLSSPSSKSKNYQESSIDFFIRNGYKELLRYKLKRGDTIIFDKYDKYKLYEFFDDLELFTLVYNNQQLELIDLRWMCYIVLKEKDNNNKRKQRFNILQYICNNTQVTITFEDHLVYLNIPKHTLVENHIDLLKTVFTDKNTQQIRYDDQQNSSSSCIQQPQQSTLINEKDAIGYLYKHSREDQFYQIVKQEIILMCLDRDIIRLYFEKYPDRDIDSSRLEWSDKKERSFKIKQLVQILLELEEDLEQVKKLKKKVIGILGESSYQNDNEKISIIMQLLLSTFGYDYHSDYEYRYEHDSDIELWQQVVNWNIESVTKYFLSTHFENIIQHVTSMDQLVQIYQEYPKKENRLDIKEARHSKYMLQYYIEKTVTPQTKELDYIASCCTTAAAADQLWIVEIILDTLESKGLDCSLLLNSSRFTMTATMMERLLISRPEKTKNDLISCCKEKTRLESFNSRYSPNDLPVLVRIMDLFGSREEFINIIWKSLFDRKYKVTTKQELQLIKDTIDSFDIVIRDELVTQAVINANGNDIQVIWELFDLYLKYAIDTKKNLHFCHQNVSPEKFIVLTNLPNYYPTEFLLDNTNNNNNNTTIITYNSGFNQRGPNFFAQQYIYPKYLYNDIEQSIIKSNALPIKSRRRKIQQFIYWFDRDIFLQDRLDSFKRLLDIVPSNRYLYKTKYLILAIKNNAMDLFQYLCHIMKVGQSDTNIHINNPDYYLLNWTRLYKIFRDFPLSHRFLVYIHQNNLFTLTDKIRLSRSYHNIYQMLNNQDKLSQLVLLPTPIKKTNHLRKLKCICNICK</sequence>
<keyword evidence="2" id="KW-1185">Reference proteome</keyword>
<gene>
    <name evidence="1" type="ORF">DFA_09188</name>
</gene>